<dbReference type="Proteomes" id="UP001153365">
    <property type="component" value="Unassembled WGS sequence"/>
</dbReference>
<sequence>MRVLELANDQTANRGEQLLEFRIKLINQLECYNVLRYGKSSYNRGSVDGHGKSYNVRMGVVFEDQSNLDTPVERIKDNKSLDCELKNQVDGSREGTVEPAGLGMSFDCFNGDWKWHTTVTINKALINQMRLDILVDNQLKDEIYKPFELLDPDQRLEGSYDVQTIGGKVWRNLCWITSRVTLERARNIFDSNYLEKNWEVDPNREIVDLVSFEVEDRPSKIILRLPTMPYGHSSRKRDGDNTRDDLCSKWPMITPELKRSEVLTTAIKGYSPRADKEAKGQVFFARVQLENGRDIEGERVEVSRMKRMRMEVKTTYIYKAMNGESASVVVDVSDGVFAMIGAVEGYRQSWSGIKVGSGMAKDTKRMGVMEEAQQLLCSSRRQSETLGDKRTEEQKVQDKEVEDYQKEKKQ</sequence>
<organism evidence="2 3">
    <name type="scientific">Phakopsora pachyrhizi</name>
    <name type="common">Asian soybean rust disease fungus</name>
    <dbReference type="NCBI Taxonomy" id="170000"/>
    <lineage>
        <taxon>Eukaryota</taxon>
        <taxon>Fungi</taxon>
        <taxon>Dikarya</taxon>
        <taxon>Basidiomycota</taxon>
        <taxon>Pucciniomycotina</taxon>
        <taxon>Pucciniomycetes</taxon>
        <taxon>Pucciniales</taxon>
        <taxon>Phakopsoraceae</taxon>
        <taxon>Phakopsora</taxon>
    </lineage>
</organism>
<evidence type="ECO:0000256" key="1">
    <source>
        <dbReference type="SAM" id="MobiDB-lite"/>
    </source>
</evidence>
<proteinExistence type="predicted"/>
<feature type="compositionally biased region" description="Basic and acidic residues" evidence="1">
    <location>
        <begin position="381"/>
        <end position="410"/>
    </location>
</feature>
<keyword evidence="3" id="KW-1185">Reference proteome</keyword>
<dbReference type="EMBL" id="CALTRL010005325">
    <property type="protein sequence ID" value="CAH7684323.1"/>
    <property type="molecule type" value="Genomic_DNA"/>
</dbReference>
<accession>A0AAV0BD48</accession>
<comment type="caution">
    <text evidence="2">The sequence shown here is derived from an EMBL/GenBank/DDBJ whole genome shotgun (WGS) entry which is preliminary data.</text>
</comment>
<evidence type="ECO:0000313" key="2">
    <source>
        <dbReference type="EMBL" id="CAH7684323.1"/>
    </source>
</evidence>
<reference evidence="2" key="1">
    <citation type="submission" date="2022-06" db="EMBL/GenBank/DDBJ databases">
        <authorList>
            <consortium name="SYNGENTA / RWTH Aachen University"/>
        </authorList>
    </citation>
    <scope>NUCLEOTIDE SEQUENCE</scope>
</reference>
<protein>
    <submittedName>
        <fullName evidence="2">Uncharacterized protein</fullName>
    </submittedName>
</protein>
<evidence type="ECO:0000313" key="3">
    <source>
        <dbReference type="Proteomes" id="UP001153365"/>
    </source>
</evidence>
<dbReference type="AlphaFoldDB" id="A0AAV0BD48"/>
<gene>
    <name evidence="2" type="ORF">PPACK8108_LOCUS18437</name>
</gene>
<name>A0AAV0BD48_PHAPC</name>
<feature type="region of interest" description="Disordered" evidence="1">
    <location>
        <begin position="372"/>
        <end position="410"/>
    </location>
</feature>